<gene>
    <name evidence="2" type="ORF">TO10_v1_950010</name>
</gene>
<evidence type="ECO:0000313" key="2">
    <source>
        <dbReference type="EMBL" id="CUV47415.1"/>
    </source>
</evidence>
<proteinExistence type="predicted"/>
<dbReference type="AlphaFoldDB" id="A0A0S4WL84"/>
<protein>
    <recommendedName>
        <fullName evidence="3">Type III effector protein</fullName>
    </recommendedName>
</protein>
<organism evidence="2">
    <name type="scientific">Ralstonia solanacearum</name>
    <name type="common">Pseudomonas solanacearum</name>
    <dbReference type="NCBI Taxonomy" id="305"/>
    <lineage>
        <taxon>Bacteria</taxon>
        <taxon>Pseudomonadati</taxon>
        <taxon>Pseudomonadota</taxon>
        <taxon>Betaproteobacteria</taxon>
        <taxon>Burkholderiales</taxon>
        <taxon>Burkholderiaceae</taxon>
        <taxon>Ralstonia</taxon>
        <taxon>Ralstonia solanacearum species complex</taxon>
    </lineage>
</organism>
<feature type="compositionally biased region" description="Basic and acidic residues" evidence="1">
    <location>
        <begin position="73"/>
        <end position="83"/>
    </location>
</feature>
<evidence type="ECO:0000256" key="1">
    <source>
        <dbReference type="SAM" id="MobiDB-lite"/>
    </source>
</evidence>
<name>A0A0S4WL84_RALSL</name>
<feature type="region of interest" description="Disordered" evidence="1">
    <location>
        <begin position="1"/>
        <end position="193"/>
    </location>
</feature>
<reference evidence="2" key="1">
    <citation type="submission" date="2015-10" db="EMBL/GenBank/DDBJ databases">
        <authorList>
            <person name="Gilbert D.G."/>
        </authorList>
    </citation>
    <scope>NUCLEOTIDE SEQUENCE</scope>
    <source>
        <strain evidence="2">Phyl III-seqv23</strain>
    </source>
</reference>
<evidence type="ECO:0008006" key="3">
    <source>
        <dbReference type="Google" id="ProtNLM"/>
    </source>
</evidence>
<accession>A0A0S4WL84</accession>
<feature type="compositionally biased region" description="Low complexity" evidence="1">
    <location>
        <begin position="25"/>
        <end position="34"/>
    </location>
</feature>
<dbReference type="EMBL" id="LN899827">
    <property type="protein sequence ID" value="CUV47415.1"/>
    <property type="molecule type" value="Genomic_DNA"/>
</dbReference>
<sequence length="237" mass="24915">MPPPKITSPVIRPITVPSSGGGTSHGTATPTPSTERAGRARQSQFADLPKRGHSASVSGLSLKRPVKLAFVERLARRGTDGKAETSNVTGPSADLPTPNPPASTAAPGHAKGVSLKRPVKLAFAERLAQRDSGGKSEPSNVKGPAADPPEPDQPKSAAGSRHAKGVSVKRPAKVAFAERLARRNGGGQDQMSGMKEMMRHQGEMMLMSSQIQNNLNWTQTEAKLREAGSKAAKELIQ</sequence>